<dbReference type="Gene3D" id="3.40.50.300">
    <property type="entry name" value="P-loop containing nucleotide triphosphate hydrolases"/>
    <property type="match status" value="1"/>
</dbReference>
<dbReference type="Pfam" id="PF00196">
    <property type="entry name" value="GerE"/>
    <property type="match status" value="1"/>
</dbReference>
<dbReference type="InterPro" id="IPR041664">
    <property type="entry name" value="AAA_16"/>
</dbReference>
<dbReference type="EMBL" id="CP046056">
    <property type="protein sequence ID" value="QQD23489.1"/>
    <property type="molecule type" value="Genomic_DNA"/>
</dbReference>
<evidence type="ECO:0000256" key="2">
    <source>
        <dbReference type="ARBA" id="ARBA00023125"/>
    </source>
</evidence>
<dbReference type="Gene3D" id="1.25.40.10">
    <property type="entry name" value="Tetratricopeptide repeat domain"/>
    <property type="match status" value="1"/>
</dbReference>
<evidence type="ECO:0000256" key="3">
    <source>
        <dbReference type="ARBA" id="ARBA00023163"/>
    </source>
</evidence>
<dbReference type="InterPro" id="IPR036388">
    <property type="entry name" value="WH-like_DNA-bd_sf"/>
</dbReference>
<dbReference type="GO" id="GO:0006355">
    <property type="term" value="P:regulation of DNA-templated transcription"/>
    <property type="evidence" value="ECO:0007669"/>
    <property type="project" value="InterPro"/>
</dbReference>
<feature type="domain" description="HTH luxR-type" evidence="4">
    <location>
        <begin position="803"/>
        <end position="868"/>
    </location>
</feature>
<evidence type="ECO:0000256" key="1">
    <source>
        <dbReference type="ARBA" id="ARBA00023015"/>
    </source>
</evidence>
<accession>A0A9X7YN89</accession>
<keyword evidence="6" id="KW-1185">Reference proteome</keyword>
<evidence type="ECO:0000259" key="4">
    <source>
        <dbReference type="PROSITE" id="PS50043"/>
    </source>
</evidence>
<dbReference type="CDD" id="cd06170">
    <property type="entry name" value="LuxR_C_like"/>
    <property type="match status" value="1"/>
</dbReference>
<proteinExistence type="predicted"/>
<dbReference type="InterPro" id="IPR041617">
    <property type="entry name" value="TPR_MalT"/>
</dbReference>
<dbReference type="SUPFAM" id="SSF48452">
    <property type="entry name" value="TPR-like"/>
    <property type="match status" value="1"/>
</dbReference>
<dbReference type="GO" id="GO:0003677">
    <property type="term" value="F:DNA binding"/>
    <property type="evidence" value="ECO:0007669"/>
    <property type="project" value="UniProtKB-KW"/>
</dbReference>
<evidence type="ECO:0000313" key="6">
    <source>
        <dbReference type="Proteomes" id="UP000596074"/>
    </source>
</evidence>
<dbReference type="InterPro" id="IPR059106">
    <property type="entry name" value="WHD_MalT"/>
</dbReference>
<dbReference type="PRINTS" id="PR00038">
    <property type="entry name" value="HTHLUXR"/>
</dbReference>
<keyword evidence="1" id="KW-0805">Transcription regulation</keyword>
<evidence type="ECO:0000313" key="5">
    <source>
        <dbReference type="EMBL" id="QQD23489.1"/>
    </source>
</evidence>
<reference evidence="5 6" key="1">
    <citation type="submission" date="2019-11" db="EMBL/GenBank/DDBJ databases">
        <title>Venatorbacter sp. nov. a predator of Campylobacter and other Gram-negative bacteria.</title>
        <authorList>
            <person name="Saeedi A."/>
            <person name="Cummings N.J."/>
            <person name="Connerton I.F."/>
            <person name="Connerton P.L."/>
        </authorList>
    </citation>
    <scope>NUCLEOTIDE SEQUENCE [LARGE SCALE GENOMIC DNA]</scope>
    <source>
        <strain evidence="5">XL5</strain>
    </source>
</reference>
<dbReference type="SUPFAM" id="SSF46894">
    <property type="entry name" value="C-terminal effector domain of the bipartite response regulators"/>
    <property type="match status" value="1"/>
</dbReference>
<sequence length="870" mass="96991">MNTETAEATLPSADSAVLNALLQIKSRWPEAPHCGLNRQGLLAAPLQQAQMLWLNAPAGYGKSVLLADYARSQQQQGVPVLWCRIDSQDQPAAQFLLHLLELAARHWPAIEQTALAHWYETGRRGHVDTEQVLLLWLEALQQGADPLLLCLDDVHNLSDDSSWQLLVRLLELLPERVSVVLASRHLPGPLGRLHLLPRLHWLPAATLVFSDDDTQRLLQQHGIARAAELVMPLSRRLQGWPAGLAIWLACYRAAGQPAEPPASLGAAEAGDYLQGEVLQQQSEALQNFIGLVAVLGTFNETLLRHCCGNDQYHQLLQQALQQNLFITPLTTVPGWFQVHPLMAGLLAVRLPESQRLQLHRQAFSWLSQHRQPVAALQHALAAGMGEEVQEWVGREAEQILANLDIAGLLHWFEQLGPELLQQSPRLMAIACWALLLTQQREQARSLLQSLLQRDYVQAFEADALQGYLARLDGDLDGSALLCRRALEALPPARFALRILMSSTLAHLQLARQDTEDARHWNRLTQDLARQYQAPALEALSLFDYARIELNRGHISRSSAIIERGLQLLDGTSEHADRLPRARLLLYRAVLLWLTGDSDARLEDALRQGIAVSTELRDVSVCYGYGVEAMRCAARQDFTAALGALDAAERLMQRWQVERSTYEWLALVKVNIWITQGKLVRAQQGLDQLLRGRTFLALPRPELFPMQPGFALLTQARLWLHNGQVNDCLALLEQTLRQRTNPLISLVLGLLRSAALRLQQPGADAQQVFSQALRSLQREGLALSLPDWLPGLSDGSVSLDSGRGLALSANLSERELEVLRKIAQGLSNQDIADQLFISLHTVKTHARKINVKLGARSRTQALHRAQELNLL</sequence>
<keyword evidence="3" id="KW-0804">Transcription</keyword>
<dbReference type="Proteomes" id="UP000596074">
    <property type="component" value="Chromosome"/>
</dbReference>
<dbReference type="KEGG" id="vcw:GJQ55_02860"/>
<dbReference type="InterPro" id="IPR011990">
    <property type="entry name" value="TPR-like_helical_dom_sf"/>
</dbReference>
<dbReference type="Pfam" id="PF13191">
    <property type="entry name" value="AAA_16"/>
    <property type="match status" value="1"/>
</dbReference>
<protein>
    <submittedName>
        <fullName evidence="5">AAA family ATPase</fullName>
    </submittedName>
</protein>
<gene>
    <name evidence="5" type="ORF">GJQ55_02860</name>
</gene>
<name>A0A9X7YN89_9GAMM</name>
<organism evidence="5 6">
    <name type="scientific">Venatoribacter cucullus</name>
    <dbReference type="NCBI Taxonomy" id="2661630"/>
    <lineage>
        <taxon>Bacteria</taxon>
        <taxon>Pseudomonadati</taxon>
        <taxon>Pseudomonadota</taxon>
        <taxon>Gammaproteobacteria</taxon>
        <taxon>Oceanospirillales</taxon>
        <taxon>Oceanospirillaceae</taxon>
        <taxon>Venatoribacter</taxon>
    </lineage>
</organism>
<dbReference type="InterPro" id="IPR000792">
    <property type="entry name" value="Tscrpt_reg_LuxR_C"/>
</dbReference>
<dbReference type="SUPFAM" id="SSF52540">
    <property type="entry name" value="P-loop containing nucleoside triphosphate hydrolases"/>
    <property type="match status" value="1"/>
</dbReference>
<dbReference type="InterPro" id="IPR027417">
    <property type="entry name" value="P-loop_NTPase"/>
</dbReference>
<dbReference type="Gene3D" id="1.10.10.10">
    <property type="entry name" value="Winged helix-like DNA-binding domain superfamily/Winged helix DNA-binding domain"/>
    <property type="match status" value="1"/>
</dbReference>
<dbReference type="PANTHER" id="PTHR44688">
    <property type="entry name" value="DNA-BINDING TRANSCRIPTIONAL ACTIVATOR DEVR_DOSR"/>
    <property type="match status" value="1"/>
</dbReference>
<dbReference type="InterPro" id="IPR016032">
    <property type="entry name" value="Sig_transdc_resp-reg_C-effctor"/>
</dbReference>
<keyword evidence="2" id="KW-0238">DNA-binding</keyword>
<dbReference type="PANTHER" id="PTHR44688:SF25">
    <property type="entry name" value="HTH LUXR-TYPE DOMAIN-CONTAINING PROTEIN"/>
    <property type="match status" value="1"/>
</dbReference>
<dbReference type="AlphaFoldDB" id="A0A9X7YN89"/>
<dbReference type="Pfam" id="PF17874">
    <property type="entry name" value="TPR_MalT"/>
    <property type="match status" value="1"/>
</dbReference>
<dbReference type="SMART" id="SM00421">
    <property type="entry name" value="HTH_LUXR"/>
    <property type="match status" value="1"/>
</dbReference>
<dbReference type="Pfam" id="PF25873">
    <property type="entry name" value="WHD_MalT"/>
    <property type="match status" value="1"/>
</dbReference>
<dbReference type="RefSeq" id="WP_275944430.1">
    <property type="nucleotide sequence ID" value="NZ_CP046056.1"/>
</dbReference>
<dbReference type="PROSITE" id="PS50043">
    <property type="entry name" value="HTH_LUXR_2"/>
    <property type="match status" value="1"/>
</dbReference>